<dbReference type="SMART" id="SM01019">
    <property type="entry name" value="B3"/>
    <property type="match status" value="1"/>
</dbReference>
<dbReference type="PANTHER" id="PTHR31920:SF37">
    <property type="entry name" value="B3 DOMAIN-CONTAINING TRANSCRIPTION FACTOR VRN1"/>
    <property type="match status" value="1"/>
</dbReference>
<dbReference type="InterPro" id="IPR003340">
    <property type="entry name" value="B3_DNA-bd"/>
</dbReference>
<reference evidence="8" key="1">
    <citation type="submission" date="2016-06" db="EMBL/GenBank/DDBJ databases">
        <title>Parallel loss of symbiosis genes in relatives of nitrogen-fixing non-legume Parasponia.</title>
        <authorList>
            <person name="Van Velzen R."/>
            <person name="Holmer R."/>
            <person name="Bu F."/>
            <person name="Rutten L."/>
            <person name="Van Zeijl A."/>
            <person name="Liu W."/>
            <person name="Santuari L."/>
            <person name="Cao Q."/>
            <person name="Sharma T."/>
            <person name="Shen D."/>
            <person name="Roswanjaya Y."/>
            <person name="Wardhani T."/>
            <person name="Kalhor M.S."/>
            <person name="Jansen J."/>
            <person name="Van den Hoogen J."/>
            <person name="Gungor B."/>
            <person name="Hartog M."/>
            <person name="Hontelez J."/>
            <person name="Verver J."/>
            <person name="Yang W.-C."/>
            <person name="Schijlen E."/>
            <person name="Repin R."/>
            <person name="Schilthuizen M."/>
            <person name="Schranz E."/>
            <person name="Heidstra R."/>
            <person name="Miyata K."/>
            <person name="Fedorova E."/>
            <person name="Kohlen W."/>
            <person name="Bisseling T."/>
            <person name="Smit S."/>
            <person name="Geurts R."/>
        </authorList>
    </citation>
    <scope>NUCLEOTIDE SEQUENCE [LARGE SCALE GENOMIC DNA]</scope>
    <source>
        <strain evidence="8">cv. RG33-2</strain>
    </source>
</reference>
<protein>
    <submittedName>
        <fullName evidence="7">B3 DNA binding domain containing protein</fullName>
    </submittedName>
</protein>
<dbReference type="CDD" id="cd10017">
    <property type="entry name" value="B3_DNA"/>
    <property type="match status" value="1"/>
</dbReference>
<dbReference type="InterPro" id="IPR050655">
    <property type="entry name" value="Plant_B3_domain"/>
</dbReference>
<evidence type="ECO:0000259" key="6">
    <source>
        <dbReference type="PROSITE" id="PS50863"/>
    </source>
</evidence>
<evidence type="ECO:0000256" key="4">
    <source>
        <dbReference type="ARBA" id="ARBA00023163"/>
    </source>
</evidence>
<dbReference type="AlphaFoldDB" id="A0A2P5FY18"/>
<dbReference type="STRING" id="63057.A0A2P5FY18"/>
<dbReference type="EMBL" id="JXTC01000004">
    <property type="protein sequence ID" value="POO02675.1"/>
    <property type="molecule type" value="Genomic_DNA"/>
</dbReference>
<dbReference type="PANTHER" id="PTHR31920">
    <property type="entry name" value="B3 DOMAIN-CONTAINING"/>
    <property type="match status" value="1"/>
</dbReference>
<name>A0A2P5FY18_TREOI</name>
<evidence type="ECO:0000256" key="2">
    <source>
        <dbReference type="ARBA" id="ARBA00023015"/>
    </source>
</evidence>
<dbReference type="FunCoup" id="A0A2P5FY18">
    <property type="interactions" value="85"/>
</dbReference>
<dbReference type="GO" id="GO:0005634">
    <property type="term" value="C:nucleus"/>
    <property type="evidence" value="ECO:0007669"/>
    <property type="project" value="UniProtKB-SubCell"/>
</dbReference>
<evidence type="ECO:0000256" key="5">
    <source>
        <dbReference type="ARBA" id="ARBA00023242"/>
    </source>
</evidence>
<comment type="caution">
    <text evidence="7">The sequence shown here is derived from an EMBL/GenBank/DDBJ whole genome shotgun (WGS) entry which is preliminary data.</text>
</comment>
<sequence>MSCEPQGECNQTIFSPETLHFFTIIIEETLQQNKLRIPPKFVRKYGENLTNSVFVKLPCGSKWKMDLMEQDNKIWFEKGWPDFAKHYALKRGSLLIFRYEGNSEFHAVIFDASTVEIDYPSISVDFDKSNVDLELQTP</sequence>
<evidence type="ECO:0000256" key="1">
    <source>
        <dbReference type="ARBA" id="ARBA00004123"/>
    </source>
</evidence>
<evidence type="ECO:0000256" key="3">
    <source>
        <dbReference type="ARBA" id="ARBA00023125"/>
    </source>
</evidence>
<dbReference type="InterPro" id="IPR015300">
    <property type="entry name" value="DNA-bd_pseudobarrel_sf"/>
</dbReference>
<evidence type="ECO:0000313" key="7">
    <source>
        <dbReference type="EMBL" id="POO02675.1"/>
    </source>
</evidence>
<dbReference type="Proteomes" id="UP000237000">
    <property type="component" value="Unassembled WGS sequence"/>
</dbReference>
<organism evidence="7 8">
    <name type="scientific">Trema orientale</name>
    <name type="common">Charcoal tree</name>
    <name type="synonym">Celtis orientalis</name>
    <dbReference type="NCBI Taxonomy" id="63057"/>
    <lineage>
        <taxon>Eukaryota</taxon>
        <taxon>Viridiplantae</taxon>
        <taxon>Streptophyta</taxon>
        <taxon>Embryophyta</taxon>
        <taxon>Tracheophyta</taxon>
        <taxon>Spermatophyta</taxon>
        <taxon>Magnoliopsida</taxon>
        <taxon>eudicotyledons</taxon>
        <taxon>Gunneridae</taxon>
        <taxon>Pentapetalae</taxon>
        <taxon>rosids</taxon>
        <taxon>fabids</taxon>
        <taxon>Rosales</taxon>
        <taxon>Cannabaceae</taxon>
        <taxon>Trema</taxon>
    </lineage>
</organism>
<keyword evidence="2" id="KW-0805">Transcription regulation</keyword>
<feature type="domain" description="TF-B3" evidence="6">
    <location>
        <begin position="20"/>
        <end position="113"/>
    </location>
</feature>
<proteinExistence type="predicted"/>
<keyword evidence="3" id="KW-0238">DNA-binding</keyword>
<accession>A0A2P5FY18</accession>
<keyword evidence="5" id="KW-0539">Nucleus</keyword>
<dbReference type="Gene3D" id="2.40.330.10">
    <property type="entry name" value="DNA-binding pseudobarrel domain"/>
    <property type="match status" value="1"/>
</dbReference>
<dbReference type="OrthoDB" id="1148297at2759"/>
<keyword evidence="8" id="KW-1185">Reference proteome</keyword>
<comment type="subcellular location">
    <subcellularLocation>
        <location evidence="1">Nucleus</location>
    </subcellularLocation>
</comment>
<keyword evidence="4" id="KW-0804">Transcription</keyword>
<dbReference type="SUPFAM" id="SSF101936">
    <property type="entry name" value="DNA-binding pseudobarrel domain"/>
    <property type="match status" value="1"/>
</dbReference>
<dbReference type="GO" id="GO:0003677">
    <property type="term" value="F:DNA binding"/>
    <property type="evidence" value="ECO:0007669"/>
    <property type="project" value="UniProtKB-KW"/>
</dbReference>
<evidence type="ECO:0000313" key="8">
    <source>
        <dbReference type="Proteomes" id="UP000237000"/>
    </source>
</evidence>
<dbReference type="InParanoid" id="A0A2P5FY18"/>
<dbReference type="PROSITE" id="PS50863">
    <property type="entry name" value="B3"/>
    <property type="match status" value="1"/>
</dbReference>
<dbReference type="Pfam" id="PF02362">
    <property type="entry name" value="B3"/>
    <property type="match status" value="1"/>
</dbReference>
<gene>
    <name evidence="7" type="ORF">TorRG33x02_016610</name>
</gene>
<feature type="non-terminal residue" evidence="7">
    <location>
        <position position="138"/>
    </location>
</feature>